<keyword evidence="4" id="KW-1185">Reference proteome</keyword>
<dbReference type="Proteomes" id="UP000045285">
    <property type="component" value="Unassembled WGS sequence"/>
</dbReference>
<dbReference type="NCBIfam" id="TIGR02780">
    <property type="entry name" value="TrbJ_Ti"/>
    <property type="match status" value="1"/>
</dbReference>
<dbReference type="SUPFAM" id="SSF101082">
    <property type="entry name" value="Typo IV secretion system protein TraC"/>
    <property type="match status" value="1"/>
</dbReference>
<dbReference type="AlphaFoldDB" id="A0A090DB69"/>
<evidence type="ECO:0000256" key="1">
    <source>
        <dbReference type="SAM" id="Coils"/>
    </source>
</evidence>
<name>A0A090DB69_MESPL</name>
<dbReference type="InterPro" id="IPR014147">
    <property type="entry name" value="T4SS_TrbJ"/>
</dbReference>
<reference evidence="4" key="1">
    <citation type="submission" date="2014-08" db="EMBL/GenBank/DDBJ databases">
        <authorList>
            <person name="Moulin L."/>
        </authorList>
    </citation>
    <scope>NUCLEOTIDE SEQUENCE [LARGE SCALE GENOMIC DNA]</scope>
</reference>
<feature type="region of interest" description="Disordered" evidence="2">
    <location>
        <begin position="215"/>
        <end position="241"/>
    </location>
</feature>
<accession>A0A090DB69</accession>
<proteinExistence type="predicted"/>
<protein>
    <submittedName>
        <fullName evidence="3">P-type conjugative transfer protein TrbJ</fullName>
    </submittedName>
</protein>
<organism evidence="3 4">
    <name type="scientific">Mesorhizobium plurifarium</name>
    <dbReference type="NCBI Taxonomy" id="69974"/>
    <lineage>
        <taxon>Bacteria</taxon>
        <taxon>Pseudomonadati</taxon>
        <taxon>Pseudomonadota</taxon>
        <taxon>Alphaproteobacteria</taxon>
        <taxon>Hyphomicrobiales</taxon>
        <taxon>Phyllobacteriaceae</taxon>
        <taxon>Mesorhizobium</taxon>
    </lineage>
</organism>
<sequence length="241" mass="26570">MMRRRFLSGLITLSLIAKPLADYVQPAYALIVFDPSNYTQNVLSAARALEQINNQIQSLQNEATMLQNMARNLQSLDFSSVGQLTGSLQRIDGLMDQASGLSFDLDKLQDQWRQQYPESYDATIKVSDVATAARERWQSAMQAFRQTMGVQSQIVENVRGDGDLLADLVNRSQGAAGALEASQATNQLIALSTKQQMQIQTLLATQFRAEAEDAARKAQSEEAARQTTKRFLGTGTAYPGN</sequence>
<gene>
    <name evidence="3" type="ORF">MPL3356_120057</name>
</gene>
<evidence type="ECO:0000313" key="3">
    <source>
        <dbReference type="EMBL" id="CDX12588.1"/>
    </source>
</evidence>
<dbReference type="EMBL" id="CCMZ01000004">
    <property type="protein sequence ID" value="CDX12588.1"/>
    <property type="molecule type" value="Genomic_DNA"/>
</dbReference>
<dbReference type="NCBIfam" id="NF010448">
    <property type="entry name" value="PRK13874.1"/>
    <property type="match status" value="1"/>
</dbReference>
<keyword evidence="1" id="KW-0175">Coiled coil</keyword>
<feature type="compositionally biased region" description="Basic and acidic residues" evidence="2">
    <location>
        <begin position="215"/>
        <end position="224"/>
    </location>
</feature>
<dbReference type="STRING" id="69974.MPLDJ20_100085"/>
<evidence type="ECO:0000313" key="4">
    <source>
        <dbReference type="Proteomes" id="UP000045285"/>
    </source>
</evidence>
<evidence type="ECO:0000256" key="2">
    <source>
        <dbReference type="SAM" id="MobiDB-lite"/>
    </source>
</evidence>
<feature type="coiled-coil region" evidence="1">
    <location>
        <begin position="42"/>
        <end position="76"/>
    </location>
</feature>